<evidence type="ECO:0000313" key="2">
    <source>
        <dbReference type="EMBL" id="ACV36976.1"/>
    </source>
</evidence>
<sequence length="158" mass="17376" precursor="true">MNPSRLVFCLLFTGAVAATAGERLTCPDLATATPVGNCPRESDLQYTFTGYCSDDRRMYQQDTAVCTDYQEYRKLKNVVPWESADGAFMAYLSCELPADRIKAARASQVAVSRQGKIIILACHYDQGITFTHRSRRECTVVGDGHCAADPTACRASCE</sequence>
<dbReference type="HOGENOM" id="CLU_1794167_0_0_4"/>
<organism evidence="2">
    <name type="scientific">Accumulibacter regalis</name>
    <dbReference type="NCBI Taxonomy" id="522306"/>
    <lineage>
        <taxon>Bacteria</taxon>
        <taxon>Pseudomonadati</taxon>
        <taxon>Pseudomonadota</taxon>
        <taxon>Betaproteobacteria</taxon>
        <taxon>Candidatus Accumulibacter</taxon>
    </lineage>
</organism>
<evidence type="ECO:0000256" key="1">
    <source>
        <dbReference type="SAM" id="SignalP"/>
    </source>
</evidence>
<dbReference type="AlphaFoldDB" id="C7RKQ6"/>
<reference evidence="2" key="2">
    <citation type="submission" date="2009-09" db="EMBL/GenBank/DDBJ databases">
        <title>Complete sequence of chromosome of Candidatus Accumulibacter phosphatis clade IIA str. UW-1.</title>
        <authorList>
            <consortium name="US DOE Joint Genome Institute"/>
            <person name="Martin H.G."/>
            <person name="Ivanova N."/>
            <person name="Kunin V."/>
            <person name="Warnecke F."/>
            <person name="Barry K."/>
            <person name="He S."/>
            <person name="Salamov A."/>
            <person name="Szeto E."/>
            <person name="Dalin E."/>
            <person name="Pangilinan J.L."/>
            <person name="Lapidus A."/>
            <person name="Lowry S."/>
            <person name="Kyrpides N.C."/>
            <person name="McMahon K.D."/>
            <person name="Hugenholtz P."/>
        </authorList>
    </citation>
    <scope>NUCLEOTIDE SEQUENCE [LARGE SCALE GENOMIC DNA]</scope>
    <source>
        <strain evidence="2">UW-1</strain>
    </source>
</reference>
<reference evidence="2" key="1">
    <citation type="submission" date="2009-08" db="EMBL/GenBank/DDBJ databases">
        <authorList>
            <consortium name="US DOE Joint Genome Institute"/>
            <person name="Lucas S."/>
            <person name="Copeland A."/>
            <person name="Lapidus A."/>
            <person name="Glavina del Rio T."/>
            <person name="Dalin E."/>
            <person name="Tice H."/>
            <person name="Bruce D."/>
            <person name="Barry K."/>
            <person name="Pitluck S."/>
            <person name="Lowry S."/>
            <person name="Larimer F."/>
            <person name="Land M."/>
            <person name="Hauser L."/>
            <person name="Kyrpides N."/>
            <person name="Ivanova N."/>
            <person name="McMahon K.D."/>
            <person name="Hugenholtz P."/>
        </authorList>
    </citation>
    <scope>NUCLEOTIDE SEQUENCE</scope>
    <source>
        <strain evidence="2">UW-1</strain>
    </source>
</reference>
<dbReference type="STRING" id="522306.CAP2UW1_3724"/>
<name>C7RKQ6_ACCRE</name>
<feature type="chain" id="PRO_5002981589" evidence="1">
    <location>
        <begin position="21"/>
        <end position="158"/>
    </location>
</feature>
<keyword evidence="1" id="KW-0732">Signal</keyword>
<gene>
    <name evidence="2" type="ordered locus">CAP2UW1_3724</name>
</gene>
<proteinExistence type="predicted"/>
<dbReference type="OrthoDB" id="8526680at2"/>
<accession>C7RKQ6</accession>
<dbReference type="KEGG" id="app:CAP2UW1_3724"/>
<feature type="signal peptide" evidence="1">
    <location>
        <begin position="1"/>
        <end position="20"/>
    </location>
</feature>
<protein>
    <submittedName>
        <fullName evidence="2">Uncharacterized protein</fullName>
    </submittedName>
</protein>
<dbReference type="eggNOG" id="ENOG5032TSH">
    <property type="taxonomic scope" value="Bacteria"/>
</dbReference>
<dbReference type="EMBL" id="CP001715">
    <property type="protein sequence ID" value="ACV36976.1"/>
    <property type="molecule type" value="Genomic_DNA"/>
</dbReference>